<dbReference type="InterPro" id="IPR001680">
    <property type="entry name" value="WD40_rpt"/>
</dbReference>
<evidence type="ECO:0000313" key="11">
    <source>
        <dbReference type="Proteomes" id="UP000322234"/>
    </source>
</evidence>
<dbReference type="Proteomes" id="UP000322234">
    <property type="component" value="Unassembled WGS sequence"/>
</dbReference>
<keyword evidence="7" id="KW-0009">Actin-binding</keyword>
<evidence type="ECO:0000313" key="10">
    <source>
        <dbReference type="EMBL" id="MXQ81637.1"/>
    </source>
</evidence>
<keyword evidence="11" id="KW-1185">Reference proteome</keyword>
<evidence type="ECO:0000256" key="2">
    <source>
        <dbReference type="ARBA" id="ARBA00004245"/>
    </source>
</evidence>
<evidence type="ECO:0000256" key="6">
    <source>
        <dbReference type="ARBA" id="ARBA00022737"/>
    </source>
</evidence>
<evidence type="ECO:0000256" key="5">
    <source>
        <dbReference type="ARBA" id="ARBA00022574"/>
    </source>
</evidence>
<dbReference type="InterPro" id="IPR017383">
    <property type="entry name" value="ARPC1"/>
</dbReference>
<dbReference type="InterPro" id="IPR036322">
    <property type="entry name" value="WD40_repeat_dom_sf"/>
</dbReference>
<keyword evidence="8" id="KW-0206">Cytoskeleton</keyword>
<dbReference type="EMBL" id="VBQZ03000008">
    <property type="protein sequence ID" value="MXQ81637.1"/>
    <property type="molecule type" value="Genomic_DNA"/>
</dbReference>
<gene>
    <name evidence="10" type="ORF">E5288_WYG011882</name>
</gene>
<comment type="caution">
    <text evidence="10">The sequence shown here is derived from an EMBL/GenBank/DDBJ whole genome shotgun (WGS) entry which is preliminary data.</text>
</comment>
<dbReference type="Gene3D" id="2.130.10.10">
    <property type="entry name" value="YVTN repeat-like/Quinoprotein amine dehydrogenase"/>
    <property type="match status" value="2"/>
</dbReference>
<evidence type="ECO:0000256" key="8">
    <source>
        <dbReference type="ARBA" id="ARBA00023212"/>
    </source>
</evidence>
<dbReference type="Pfam" id="PF00400">
    <property type="entry name" value="WD40"/>
    <property type="match status" value="1"/>
</dbReference>
<keyword evidence="9" id="KW-0539">Nucleus</keyword>
<evidence type="ECO:0008006" key="12">
    <source>
        <dbReference type="Google" id="ProtNLM"/>
    </source>
</evidence>
<proteinExistence type="inferred from homology"/>
<dbReference type="SUPFAM" id="SSF50978">
    <property type="entry name" value="WD40 repeat-like"/>
    <property type="match status" value="1"/>
</dbReference>
<accession>A0A6B0QXY7</accession>
<dbReference type="GO" id="GO:0005634">
    <property type="term" value="C:nucleus"/>
    <property type="evidence" value="ECO:0007669"/>
    <property type="project" value="UniProtKB-SubCell"/>
</dbReference>
<comment type="similarity">
    <text evidence="3">Belongs to the WD repeat ARPC1 family.</text>
</comment>
<evidence type="ECO:0000256" key="4">
    <source>
        <dbReference type="ARBA" id="ARBA00022490"/>
    </source>
</evidence>
<dbReference type="GO" id="GO:0034314">
    <property type="term" value="P:Arp2/3 complex-mediated actin nucleation"/>
    <property type="evidence" value="ECO:0007669"/>
    <property type="project" value="InterPro"/>
</dbReference>
<protein>
    <recommendedName>
        <fullName evidence="12">Actin-related protein 2/3 complex subunit 1A</fullName>
    </recommendedName>
</protein>
<sequence>MHNRQVVQSRFQSIDWAPKSDPIVICGANRNTYVWSQKDGVSQPTLVILRINRAARLLKWSPLENKFAVGSGAQLIFIYYFESENAWWMSKHIKKPTVLSLDWHPNNVLLAAGSCDFKCRVFSAYIKEVDEKPASVLWGSKMPFGQLMSAFSGSGTGGWVQRVSTLKTEFLPLLSVSFISENRVVAAGHDCCPMLNYDDRSCLTFIYKLDIPKQSIQSNVSAMKRFRNMDRRATTEDCTTALETLHQKSITQVSTYEVDKQDCRKLCTTGNDGAMTIWDFKTLESSIRSL</sequence>
<keyword evidence="6" id="KW-0677">Repeat</keyword>
<keyword evidence="4" id="KW-0963">Cytoplasm</keyword>
<evidence type="ECO:0000256" key="7">
    <source>
        <dbReference type="ARBA" id="ARBA00023203"/>
    </source>
</evidence>
<evidence type="ECO:0000256" key="1">
    <source>
        <dbReference type="ARBA" id="ARBA00004123"/>
    </source>
</evidence>
<keyword evidence="5" id="KW-0853">WD repeat</keyword>
<evidence type="ECO:0000256" key="9">
    <source>
        <dbReference type="ARBA" id="ARBA00023242"/>
    </source>
</evidence>
<dbReference type="SMART" id="SM00320">
    <property type="entry name" value="WD40"/>
    <property type="match status" value="4"/>
</dbReference>
<name>A0A6B0QXY7_9CETA</name>
<reference evidence="10" key="1">
    <citation type="submission" date="2019-10" db="EMBL/GenBank/DDBJ databases">
        <title>The sequence and de novo assembly of the wild yak genome.</title>
        <authorList>
            <person name="Liu Y."/>
        </authorList>
    </citation>
    <scope>NUCLEOTIDE SEQUENCE [LARGE SCALE GENOMIC DNA]</scope>
    <source>
        <strain evidence="10">WY2019</strain>
    </source>
</reference>
<dbReference type="GO" id="GO:0005885">
    <property type="term" value="C:Arp2/3 protein complex"/>
    <property type="evidence" value="ECO:0007669"/>
    <property type="project" value="InterPro"/>
</dbReference>
<dbReference type="InterPro" id="IPR015943">
    <property type="entry name" value="WD40/YVTN_repeat-like_dom_sf"/>
</dbReference>
<evidence type="ECO:0000256" key="3">
    <source>
        <dbReference type="ARBA" id="ARBA00006260"/>
    </source>
</evidence>
<dbReference type="AlphaFoldDB" id="A0A6B0QXY7"/>
<comment type="subcellular location">
    <subcellularLocation>
        <location evidence="2">Cytoplasm</location>
        <location evidence="2">Cytoskeleton</location>
    </subcellularLocation>
    <subcellularLocation>
        <location evidence="1">Nucleus</location>
    </subcellularLocation>
</comment>
<dbReference type="GO" id="GO:0051015">
    <property type="term" value="F:actin filament binding"/>
    <property type="evidence" value="ECO:0007669"/>
    <property type="project" value="TreeGrafter"/>
</dbReference>
<dbReference type="PANTHER" id="PTHR10709">
    <property type="entry name" value="ACTIN-RELATED PROTEIN 2/3 COMPLEX SUBUNIT 1"/>
    <property type="match status" value="1"/>
</dbReference>
<organism evidence="10 11">
    <name type="scientific">Bos mutus</name>
    <name type="common">wild yak</name>
    <dbReference type="NCBI Taxonomy" id="72004"/>
    <lineage>
        <taxon>Eukaryota</taxon>
        <taxon>Metazoa</taxon>
        <taxon>Chordata</taxon>
        <taxon>Craniata</taxon>
        <taxon>Vertebrata</taxon>
        <taxon>Euteleostomi</taxon>
        <taxon>Mammalia</taxon>
        <taxon>Eutheria</taxon>
        <taxon>Laurasiatheria</taxon>
        <taxon>Artiodactyla</taxon>
        <taxon>Ruminantia</taxon>
        <taxon>Pecora</taxon>
        <taxon>Bovidae</taxon>
        <taxon>Bovinae</taxon>
        <taxon>Bos</taxon>
    </lineage>
</organism>
<dbReference type="PANTHER" id="PTHR10709:SF11">
    <property type="entry name" value="ACTIN-RELATED PROTEIN 2_3 COMPLEX SUBUNIT 1A"/>
    <property type="match status" value="1"/>
</dbReference>